<gene>
    <name evidence="4 7" type="primary">greB</name>
    <name evidence="7" type="ORF">FJU30_21565</name>
</gene>
<keyword evidence="8" id="KW-1185">Reference proteome</keyword>
<dbReference type="FunFam" id="3.10.50.30:FF:000001">
    <property type="entry name" value="Transcription elongation factor GreA"/>
    <property type="match status" value="1"/>
</dbReference>
<comment type="caution">
    <text evidence="7">The sequence shown here is derived from an EMBL/GenBank/DDBJ whole genome shotgun (WGS) entry which is preliminary data.</text>
</comment>
<comment type="function">
    <text evidence="4">Necessary for efficient RNA polymerase transcription elongation past template-encoded arresting sites. The arresting sites in DNA have the property of trapping a certain fraction of elongating RNA polymerases that pass through, resulting in locked ternary complexes. Cleavage of the nascent transcript by cleavage factors such as GreA or GreB allows the resumption of elongation from the new 3'terminus. GreB releases sequences of up to 9 nucleotides in length.</text>
</comment>
<organism evidence="7 8">
    <name type="scientific">Affinibrenneria salicis</name>
    <dbReference type="NCBI Taxonomy" id="2590031"/>
    <lineage>
        <taxon>Bacteria</taxon>
        <taxon>Pseudomonadati</taxon>
        <taxon>Pseudomonadota</taxon>
        <taxon>Gammaproteobacteria</taxon>
        <taxon>Enterobacterales</taxon>
        <taxon>Pectobacteriaceae</taxon>
        <taxon>Affinibrenneria</taxon>
    </lineage>
</organism>
<dbReference type="RefSeq" id="WP_150437040.1">
    <property type="nucleotide sequence ID" value="NZ_VYKJ01000014.1"/>
</dbReference>
<dbReference type="PIRSF" id="PIRSF006092">
    <property type="entry name" value="GreA_GreB"/>
    <property type="match status" value="1"/>
</dbReference>
<name>A0A5J5FTL8_9GAMM</name>
<keyword evidence="2 4" id="KW-0238">DNA-binding</keyword>
<evidence type="ECO:0000256" key="2">
    <source>
        <dbReference type="ARBA" id="ARBA00023125"/>
    </source>
</evidence>
<dbReference type="GO" id="GO:0003677">
    <property type="term" value="F:DNA binding"/>
    <property type="evidence" value="ECO:0007669"/>
    <property type="project" value="UniProtKB-UniRule"/>
</dbReference>
<dbReference type="Pfam" id="PF01272">
    <property type="entry name" value="GreA_GreB"/>
    <property type="match status" value="1"/>
</dbReference>
<dbReference type="NCBIfam" id="TIGR01461">
    <property type="entry name" value="greB"/>
    <property type="match status" value="1"/>
</dbReference>
<evidence type="ECO:0000256" key="4">
    <source>
        <dbReference type="HAMAP-Rule" id="MF_00930"/>
    </source>
</evidence>
<dbReference type="Pfam" id="PF03449">
    <property type="entry name" value="GreA_GreB_N"/>
    <property type="match status" value="1"/>
</dbReference>
<evidence type="ECO:0000313" key="7">
    <source>
        <dbReference type="EMBL" id="KAA8996383.1"/>
    </source>
</evidence>
<dbReference type="PANTHER" id="PTHR30437:SF6">
    <property type="entry name" value="TRANSCRIPTION ELONGATION FACTOR GREB"/>
    <property type="match status" value="1"/>
</dbReference>
<proteinExistence type="inferred from homology"/>
<evidence type="ECO:0000256" key="1">
    <source>
        <dbReference type="ARBA" id="ARBA00023015"/>
    </source>
</evidence>
<evidence type="ECO:0000256" key="3">
    <source>
        <dbReference type="ARBA" id="ARBA00023163"/>
    </source>
</evidence>
<dbReference type="NCBIfam" id="NF002506">
    <property type="entry name" value="PRK01885.1"/>
    <property type="match status" value="1"/>
</dbReference>
<dbReference type="GO" id="GO:0003746">
    <property type="term" value="F:translation elongation factor activity"/>
    <property type="evidence" value="ECO:0007669"/>
    <property type="project" value="UniProtKB-KW"/>
</dbReference>
<dbReference type="HAMAP" id="MF_00930">
    <property type="entry name" value="GreB"/>
    <property type="match status" value="1"/>
</dbReference>
<dbReference type="OrthoDB" id="5511940at2"/>
<dbReference type="GO" id="GO:0006354">
    <property type="term" value="P:DNA-templated transcription elongation"/>
    <property type="evidence" value="ECO:0007669"/>
    <property type="project" value="TreeGrafter"/>
</dbReference>
<feature type="domain" description="Transcription elongation factor GreA/GreB N-terminal" evidence="6">
    <location>
        <begin position="6"/>
        <end position="74"/>
    </location>
</feature>
<dbReference type="SUPFAM" id="SSF46557">
    <property type="entry name" value="GreA transcript cleavage protein, N-terminal domain"/>
    <property type="match status" value="1"/>
</dbReference>
<reference evidence="7 8" key="1">
    <citation type="submission" date="2019-09" db="EMBL/GenBank/DDBJ databases">
        <authorList>
            <person name="Li Y."/>
        </authorList>
    </citation>
    <scope>NUCLEOTIDE SEQUENCE [LARGE SCALE GENOMIC DNA]</scope>
    <source>
        <strain evidence="7 8">L3-3HA</strain>
    </source>
</reference>
<dbReference type="GO" id="GO:0032784">
    <property type="term" value="P:regulation of DNA-templated transcription elongation"/>
    <property type="evidence" value="ECO:0007669"/>
    <property type="project" value="UniProtKB-UniRule"/>
</dbReference>
<accession>A0A5J5FTL8</accession>
<dbReference type="Gene3D" id="1.10.287.180">
    <property type="entry name" value="Transcription elongation factor, GreA/GreB, N-terminal domain"/>
    <property type="match status" value="1"/>
</dbReference>
<dbReference type="AlphaFoldDB" id="A0A5J5FTL8"/>
<dbReference type="PANTHER" id="PTHR30437">
    <property type="entry name" value="TRANSCRIPTION ELONGATION FACTOR GREA"/>
    <property type="match status" value="1"/>
</dbReference>
<dbReference type="InterPro" id="IPR006358">
    <property type="entry name" value="Tscrpt_elong_fac_GreB"/>
</dbReference>
<dbReference type="EMBL" id="VYKJ01000014">
    <property type="protein sequence ID" value="KAA8996383.1"/>
    <property type="molecule type" value="Genomic_DNA"/>
</dbReference>
<dbReference type="GO" id="GO:0070063">
    <property type="term" value="F:RNA polymerase binding"/>
    <property type="evidence" value="ECO:0007669"/>
    <property type="project" value="InterPro"/>
</dbReference>
<dbReference type="InterPro" id="IPR022691">
    <property type="entry name" value="Tscrpt_elong_fac_GreA/B_N"/>
</dbReference>
<comment type="similarity">
    <text evidence="4">Belongs to the GreA/GreB family. GreB subfamily.</text>
</comment>
<keyword evidence="3 4" id="KW-0804">Transcription</keyword>
<dbReference type="InterPro" id="IPR001437">
    <property type="entry name" value="Tscrpt_elong_fac_GreA/B_C"/>
</dbReference>
<keyword evidence="7" id="KW-0251">Elongation factor</keyword>
<dbReference type="InterPro" id="IPR036805">
    <property type="entry name" value="Tscrpt_elong_fac_GreA/B_N_sf"/>
</dbReference>
<dbReference type="Proteomes" id="UP000335415">
    <property type="component" value="Unassembled WGS sequence"/>
</dbReference>
<dbReference type="InterPro" id="IPR023459">
    <property type="entry name" value="Tscrpt_elong_fac_GreA/B_fam"/>
</dbReference>
<protein>
    <recommendedName>
        <fullName evidence="4">Transcription elongation factor GreB</fullName>
    </recommendedName>
    <alternativeName>
        <fullName evidence="4">Transcript cleavage factor GreB</fullName>
    </alternativeName>
</protein>
<dbReference type="SUPFAM" id="SSF54534">
    <property type="entry name" value="FKBP-like"/>
    <property type="match status" value="1"/>
</dbReference>
<evidence type="ECO:0000259" key="5">
    <source>
        <dbReference type="Pfam" id="PF01272"/>
    </source>
</evidence>
<dbReference type="InterPro" id="IPR036953">
    <property type="entry name" value="GreA/GreB_C_sf"/>
</dbReference>
<dbReference type="Gene3D" id="3.10.50.30">
    <property type="entry name" value="Transcription elongation factor, GreA/GreB, C-terminal domain"/>
    <property type="match status" value="1"/>
</dbReference>
<dbReference type="InterPro" id="IPR018151">
    <property type="entry name" value="TF_GreA/GreB_CS"/>
</dbReference>
<dbReference type="InterPro" id="IPR028624">
    <property type="entry name" value="Tscrpt_elong_fac_GreA/B"/>
</dbReference>
<dbReference type="HAMAP" id="MF_00105">
    <property type="entry name" value="GreA_GreB"/>
    <property type="match status" value="1"/>
</dbReference>
<dbReference type="FunFam" id="1.10.287.180:FF:000001">
    <property type="entry name" value="Transcription elongation factor GreA"/>
    <property type="match status" value="1"/>
</dbReference>
<dbReference type="PROSITE" id="PS00829">
    <property type="entry name" value="GREAB_1"/>
    <property type="match status" value="1"/>
</dbReference>
<keyword evidence="1 4" id="KW-0805">Transcription regulation</keyword>
<evidence type="ECO:0000259" key="6">
    <source>
        <dbReference type="Pfam" id="PF03449"/>
    </source>
</evidence>
<evidence type="ECO:0000313" key="8">
    <source>
        <dbReference type="Proteomes" id="UP000335415"/>
    </source>
</evidence>
<feature type="domain" description="Transcription elongation factor GreA/GreB C-terminal" evidence="5">
    <location>
        <begin position="81"/>
        <end position="155"/>
    </location>
</feature>
<keyword evidence="7" id="KW-0648">Protein biosynthesis</keyword>
<sequence length="160" mass="18901">MKTDLVTREGHEALQQELNYLWKEKRPEITEKVAWAASLGDRSENADYQYNKRLLREIDRRVRYLRKRLQVLRVVDYSPQQDGKVFFGAWVEVENEQGEMKCFRIVGPDEIYGRKDYISIDAPMSRALLKKSVDDEALVDTPTGKKRWYINKISYLTPPE</sequence>